<name>A0A5N5W067_STRMB</name>
<reference evidence="1 2" key="1">
    <citation type="journal article" date="2019" name="Microb. Cell Fact.">
        <title>Exploring novel herbicidin analogues by transcriptional regulator overexpression and MS/MS molecular networking.</title>
        <authorList>
            <person name="Shi Y."/>
            <person name="Gu R."/>
            <person name="Li Y."/>
            <person name="Wang X."/>
            <person name="Ren W."/>
            <person name="Li X."/>
            <person name="Wang L."/>
            <person name="Xie Y."/>
            <person name="Hong B."/>
        </authorList>
    </citation>
    <scope>NUCLEOTIDE SEQUENCE [LARGE SCALE GENOMIC DNA]</scope>
    <source>
        <strain evidence="1 2">US-43</strain>
    </source>
</reference>
<comment type="caution">
    <text evidence="1">The sequence shown here is derived from an EMBL/GenBank/DDBJ whole genome shotgun (WGS) entry which is preliminary data.</text>
</comment>
<dbReference type="EMBL" id="VOKX01000115">
    <property type="protein sequence ID" value="KAB7834486.1"/>
    <property type="molecule type" value="Genomic_DNA"/>
</dbReference>
<evidence type="ECO:0000313" key="2">
    <source>
        <dbReference type="Proteomes" id="UP000327000"/>
    </source>
</evidence>
<dbReference type="AlphaFoldDB" id="A0A5N5W067"/>
<sequence length="121" mass="12536">MALSLSPGAGGGCGPWLLWSAPVPPPEGAPPFTVSCGGCAPAPPRRACGARPQTPDGLEGRAGGAAFARRPQTLEGWAWAAFAFRPQTPDGLAAFSCSASTCWFHSRLDACQPSSSWPRRQ</sequence>
<gene>
    <name evidence="1" type="ORF">FRZ00_29535</name>
</gene>
<keyword evidence="2" id="KW-1185">Reference proteome</keyword>
<protein>
    <submittedName>
        <fullName evidence="1">Uncharacterized protein</fullName>
    </submittedName>
</protein>
<evidence type="ECO:0000313" key="1">
    <source>
        <dbReference type="EMBL" id="KAB7834486.1"/>
    </source>
</evidence>
<organism evidence="1 2">
    <name type="scientific">Streptomyces mobaraensis</name>
    <name type="common">Streptoverticillium mobaraense</name>
    <dbReference type="NCBI Taxonomy" id="35621"/>
    <lineage>
        <taxon>Bacteria</taxon>
        <taxon>Bacillati</taxon>
        <taxon>Actinomycetota</taxon>
        <taxon>Actinomycetes</taxon>
        <taxon>Kitasatosporales</taxon>
        <taxon>Streptomycetaceae</taxon>
        <taxon>Streptomyces</taxon>
    </lineage>
</organism>
<accession>A0A5N5W067</accession>
<proteinExistence type="predicted"/>
<dbReference type="Proteomes" id="UP000327000">
    <property type="component" value="Unassembled WGS sequence"/>
</dbReference>